<comment type="caution">
    <text evidence="1">The sequence shown here is derived from an EMBL/GenBank/DDBJ whole genome shotgun (WGS) entry which is preliminary data.</text>
</comment>
<organism evidence="1 2">
    <name type="scientific">Sorghum bicolor</name>
    <name type="common">Sorghum</name>
    <name type="synonym">Sorghum vulgare</name>
    <dbReference type="NCBI Taxonomy" id="4558"/>
    <lineage>
        <taxon>Eukaryota</taxon>
        <taxon>Viridiplantae</taxon>
        <taxon>Streptophyta</taxon>
        <taxon>Embryophyta</taxon>
        <taxon>Tracheophyta</taxon>
        <taxon>Spermatophyta</taxon>
        <taxon>Magnoliopsida</taxon>
        <taxon>Liliopsida</taxon>
        <taxon>Poales</taxon>
        <taxon>Poaceae</taxon>
        <taxon>PACMAD clade</taxon>
        <taxon>Panicoideae</taxon>
        <taxon>Andropogonodae</taxon>
        <taxon>Andropogoneae</taxon>
        <taxon>Sorghinae</taxon>
        <taxon>Sorghum</taxon>
    </lineage>
</organism>
<evidence type="ECO:0000313" key="1">
    <source>
        <dbReference type="EMBL" id="KAG0512447.1"/>
    </source>
</evidence>
<dbReference type="Gene3D" id="1.25.40.10">
    <property type="entry name" value="Tetratricopeptide repeat domain"/>
    <property type="match status" value="1"/>
</dbReference>
<dbReference type="GO" id="GO:0009451">
    <property type="term" value="P:RNA modification"/>
    <property type="evidence" value="ECO:0007669"/>
    <property type="project" value="InterPro"/>
</dbReference>
<reference evidence="1" key="1">
    <citation type="journal article" date="2019" name="BMC Genomics">
        <title>A new reference genome for Sorghum bicolor reveals high levels of sequence similarity between sweet and grain genotypes: implications for the genetics of sugar metabolism.</title>
        <authorList>
            <person name="Cooper E.A."/>
            <person name="Brenton Z.W."/>
            <person name="Flinn B.S."/>
            <person name="Jenkins J."/>
            <person name="Shu S."/>
            <person name="Flowers D."/>
            <person name="Luo F."/>
            <person name="Wang Y."/>
            <person name="Xia P."/>
            <person name="Barry K."/>
            <person name="Daum C."/>
            <person name="Lipzen A."/>
            <person name="Yoshinaga Y."/>
            <person name="Schmutz J."/>
            <person name="Saski C."/>
            <person name="Vermerris W."/>
            <person name="Kresovich S."/>
        </authorList>
    </citation>
    <scope>NUCLEOTIDE SEQUENCE</scope>
</reference>
<sequence>MAEAYGVAPGVEHYGRAINMLGHTGRLDEIEALVAGMLMPPDAVIWGSLLVACRACGNIERAERVMCHMVVVVVVDHGRSEAGDHTCALVEHVCVQGTAWQGGTCEEADEEEHDC</sequence>
<protein>
    <recommendedName>
        <fullName evidence="3">Pentatricopeptide repeat-containing protein</fullName>
    </recommendedName>
</protein>
<dbReference type="Proteomes" id="UP000807115">
    <property type="component" value="Chromosome 10"/>
</dbReference>
<accession>A0A921PY57</accession>
<dbReference type="PANTHER" id="PTHR47926:SF437">
    <property type="entry name" value="PENTACOTRIPEPTIDE-REPEAT REGION OF PRORP DOMAIN-CONTAINING PROTEIN"/>
    <property type="match status" value="1"/>
</dbReference>
<dbReference type="GO" id="GO:0003723">
    <property type="term" value="F:RNA binding"/>
    <property type="evidence" value="ECO:0007669"/>
    <property type="project" value="InterPro"/>
</dbReference>
<dbReference type="InterPro" id="IPR046960">
    <property type="entry name" value="PPR_At4g14850-like_plant"/>
</dbReference>
<name>A0A921PY57_SORBI</name>
<evidence type="ECO:0000313" key="2">
    <source>
        <dbReference type="Proteomes" id="UP000807115"/>
    </source>
</evidence>
<proteinExistence type="predicted"/>
<evidence type="ECO:0008006" key="3">
    <source>
        <dbReference type="Google" id="ProtNLM"/>
    </source>
</evidence>
<dbReference type="AlphaFoldDB" id="A0A921PY57"/>
<dbReference type="PANTHER" id="PTHR47926">
    <property type="entry name" value="PENTATRICOPEPTIDE REPEAT-CONTAINING PROTEIN"/>
    <property type="match status" value="1"/>
</dbReference>
<gene>
    <name evidence="1" type="ORF">BDA96_10G014100</name>
</gene>
<dbReference type="InterPro" id="IPR011990">
    <property type="entry name" value="TPR-like_helical_dom_sf"/>
</dbReference>
<dbReference type="EMBL" id="CM027689">
    <property type="protein sequence ID" value="KAG0512447.1"/>
    <property type="molecule type" value="Genomic_DNA"/>
</dbReference>
<reference evidence="1" key="2">
    <citation type="submission" date="2020-10" db="EMBL/GenBank/DDBJ databases">
        <authorList>
            <person name="Cooper E.A."/>
            <person name="Brenton Z.W."/>
            <person name="Flinn B.S."/>
            <person name="Jenkins J."/>
            <person name="Shu S."/>
            <person name="Flowers D."/>
            <person name="Luo F."/>
            <person name="Wang Y."/>
            <person name="Xia P."/>
            <person name="Barry K."/>
            <person name="Daum C."/>
            <person name="Lipzen A."/>
            <person name="Yoshinaga Y."/>
            <person name="Schmutz J."/>
            <person name="Saski C."/>
            <person name="Vermerris W."/>
            <person name="Kresovich S."/>
        </authorList>
    </citation>
    <scope>NUCLEOTIDE SEQUENCE</scope>
</reference>